<evidence type="ECO:0000256" key="9">
    <source>
        <dbReference type="ARBA" id="ARBA00049893"/>
    </source>
</evidence>
<comment type="catalytic activity">
    <reaction evidence="1">
        <text>inosine + phosphate = alpha-D-ribose 1-phosphate + hypoxanthine</text>
        <dbReference type="Rhea" id="RHEA:27646"/>
        <dbReference type="ChEBI" id="CHEBI:17368"/>
        <dbReference type="ChEBI" id="CHEBI:17596"/>
        <dbReference type="ChEBI" id="CHEBI:43474"/>
        <dbReference type="ChEBI" id="CHEBI:57720"/>
        <dbReference type="EC" id="2.4.2.1"/>
    </reaction>
    <physiologicalReaction direction="left-to-right" evidence="1">
        <dbReference type="Rhea" id="RHEA:27647"/>
    </physiologicalReaction>
</comment>
<name>A0A3N1Y7B0_9GAMM</name>
<dbReference type="GO" id="GO:0016787">
    <property type="term" value="F:hydrolase activity"/>
    <property type="evidence" value="ECO:0007669"/>
    <property type="project" value="UniProtKB-KW"/>
</dbReference>
<comment type="catalytic activity">
    <reaction evidence="8">
        <text>adenosine + phosphate = alpha-D-ribose 1-phosphate + adenine</text>
        <dbReference type="Rhea" id="RHEA:27642"/>
        <dbReference type="ChEBI" id="CHEBI:16335"/>
        <dbReference type="ChEBI" id="CHEBI:16708"/>
        <dbReference type="ChEBI" id="CHEBI:43474"/>
        <dbReference type="ChEBI" id="CHEBI:57720"/>
        <dbReference type="EC" id="2.4.2.1"/>
    </reaction>
    <physiologicalReaction direction="left-to-right" evidence="8">
        <dbReference type="Rhea" id="RHEA:27643"/>
    </physiologicalReaction>
</comment>
<proteinExistence type="inferred from homology"/>
<dbReference type="NCBIfam" id="TIGR00726">
    <property type="entry name" value="peptidoglycan editing factor PgeF"/>
    <property type="match status" value="1"/>
</dbReference>
<evidence type="ECO:0000256" key="5">
    <source>
        <dbReference type="ARBA" id="ARBA00022801"/>
    </source>
</evidence>
<keyword evidence="3" id="KW-0808">Transferase</keyword>
<evidence type="ECO:0000313" key="11">
    <source>
        <dbReference type="EMBL" id="ROR34706.1"/>
    </source>
</evidence>
<dbReference type="CDD" id="cd16833">
    <property type="entry name" value="YfiH"/>
    <property type="match status" value="1"/>
</dbReference>
<evidence type="ECO:0000256" key="10">
    <source>
        <dbReference type="RuleBase" id="RU361274"/>
    </source>
</evidence>
<dbReference type="Pfam" id="PF02578">
    <property type="entry name" value="Cu-oxidase_4"/>
    <property type="match status" value="1"/>
</dbReference>
<keyword evidence="12" id="KW-1185">Reference proteome</keyword>
<evidence type="ECO:0000313" key="12">
    <source>
        <dbReference type="Proteomes" id="UP000276634"/>
    </source>
</evidence>
<dbReference type="InterPro" id="IPR003730">
    <property type="entry name" value="Cu_polyphenol_OxRdtase"/>
</dbReference>
<dbReference type="PANTHER" id="PTHR30616:SF2">
    <property type="entry name" value="PURINE NUCLEOSIDE PHOSPHORYLASE LACC1"/>
    <property type="match status" value="1"/>
</dbReference>
<evidence type="ECO:0000256" key="8">
    <source>
        <dbReference type="ARBA" id="ARBA00048968"/>
    </source>
</evidence>
<dbReference type="GO" id="GO:0017061">
    <property type="term" value="F:S-methyl-5-thioadenosine phosphorylase activity"/>
    <property type="evidence" value="ECO:0007669"/>
    <property type="project" value="UniProtKB-EC"/>
</dbReference>
<dbReference type="RefSeq" id="WP_123400100.1">
    <property type="nucleotide sequence ID" value="NZ_RJVI01000001.1"/>
</dbReference>
<dbReference type="AlphaFoldDB" id="A0A3N1Y7B0"/>
<dbReference type="EMBL" id="RJVI01000001">
    <property type="protein sequence ID" value="ROR34706.1"/>
    <property type="molecule type" value="Genomic_DNA"/>
</dbReference>
<protein>
    <recommendedName>
        <fullName evidence="10">Purine nucleoside phosphorylase</fullName>
    </recommendedName>
</protein>
<accession>A0A3N1Y7B0</accession>
<comment type="catalytic activity">
    <reaction evidence="7">
        <text>adenosine + H2O + H(+) = inosine + NH4(+)</text>
        <dbReference type="Rhea" id="RHEA:24408"/>
        <dbReference type="ChEBI" id="CHEBI:15377"/>
        <dbReference type="ChEBI" id="CHEBI:15378"/>
        <dbReference type="ChEBI" id="CHEBI:16335"/>
        <dbReference type="ChEBI" id="CHEBI:17596"/>
        <dbReference type="ChEBI" id="CHEBI:28938"/>
        <dbReference type="EC" id="3.5.4.4"/>
    </reaction>
    <physiologicalReaction direction="left-to-right" evidence="7">
        <dbReference type="Rhea" id="RHEA:24409"/>
    </physiologicalReaction>
</comment>
<dbReference type="InterPro" id="IPR011324">
    <property type="entry name" value="Cytotoxic_necrot_fac-like_cat"/>
</dbReference>
<keyword evidence="4" id="KW-0479">Metal-binding</keyword>
<dbReference type="Gene3D" id="3.60.140.10">
    <property type="entry name" value="CNF1/YfiH-like putative cysteine hydrolases"/>
    <property type="match status" value="1"/>
</dbReference>
<evidence type="ECO:0000256" key="2">
    <source>
        <dbReference type="ARBA" id="ARBA00007353"/>
    </source>
</evidence>
<gene>
    <name evidence="11" type="ORF">EDC57_0608</name>
</gene>
<evidence type="ECO:0000256" key="4">
    <source>
        <dbReference type="ARBA" id="ARBA00022723"/>
    </source>
</evidence>
<reference evidence="11 12" key="1">
    <citation type="submission" date="2018-11" db="EMBL/GenBank/DDBJ databases">
        <title>Genomic Encyclopedia of Type Strains, Phase IV (KMG-IV): sequencing the most valuable type-strain genomes for metagenomic binning, comparative biology and taxonomic classification.</title>
        <authorList>
            <person name="Goeker M."/>
        </authorList>
    </citation>
    <scope>NUCLEOTIDE SEQUENCE [LARGE SCALE GENOMIC DNA]</scope>
    <source>
        <strain evidence="11 12">DSM 100275</strain>
    </source>
</reference>
<evidence type="ECO:0000256" key="3">
    <source>
        <dbReference type="ARBA" id="ARBA00022679"/>
    </source>
</evidence>
<comment type="caution">
    <text evidence="11">The sequence shown here is derived from an EMBL/GenBank/DDBJ whole genome shotgun (WGS) entry which is preliminary data.</text>
</comment>
<dbReference type="Proteomes" id="UP000276634">
    <property type="component" value="Unassembled WGS sequence"/>
</dbReference>
<evidence type="ECO:0000256" key="1">
    <source>
        <dbReference type="ARBA" id="ARBA00000553"/>
    </source>
</evidence>
<dbReference type="GO" id="GO:0005507">
    <property type="term" value="F:copper ion binding"/>
    <property type="evidence" value="ECO:0007669"/>
    <property type="project" value="TreeGrafter"/>
</dbReference>
<dbReference type="SUPFAM" id="SSF64438">
    <property type="entry name" value="CNF1/YfiH-like putative cysteine hydrolases"/>
    <property type="match status" value="1"/>
</dbReference>
<comment type="catalytic activity">
    <reaction evidence="9">
        <text>S-methyl-5'-thioadenosine + phosphate = 5-(methylsulfanyl)-alpha-D-ribose 1-phosphate + adenine</text>
        <dbReference type="Rhea" id="RHEA:11852"/>
        <dbReference type="ChEBI" id="CHEBI:16708"/>
        <dbReference type="ChEBI" id="CHEBI:17509"/>
        <dbReference type="ChEBI" id="CHEBI:43474"/>
        <dbReference type="ChEBI" id="CHEBI:58533"/>
        <dbReference type="EC" id="2.4.2.28"/>
    </reaction>
    <physiologicalReaction direction="left-to-right" evidence="9">
        <dbReference type="Rhea" id="RHEA:11853"/>
    </physiologicalReaction>
</comment>
<dbReference type="OrthoDB" id="4279at2"/>
<keyword evidence="6" id="KW-0862">Zinc</keyword>
<evidence type="ECO:0000256" key="6">
    <source>
        <dbReference type="ARBA" id="ARBA00022833"/>
    </source>
</evidence>
<evidence type="ECO:0000256" key="7">
    <source>
        <dbReference type="ARBA" id="ARBA00047989"/>
    </source>
</evidence>
<organism evidence="11 12">
    <name type="scientific">Inmirania thermothiophila</name>
    <dbReference type="NCBI Taxonomy" id="1750597"/>
    <lineage>
        <taxon>Bacteria</taxon>
        <taxon>Pseudomonadati</taxon>
        <taxon>Pseudomonadota</taxon>
        <taxon>Gammaproteobacteria</taxon>
        <taxon>Chromatiales</taxon>
        <taxon>Ectothiorhodospiraceae</taxon>
        <taxon>Inmirania</taxon>
    </lineage>
</organism>
<sequence length="261" mass="26923">MAEGPAWIEAQWPAPPRVRALTTLRTGGVSAGPYAGLNLAGHVGDAPEAVAENRRRLRAALALPAEPAWLRQVHGTRVVEAPAGAGAEADGAWTARPGVVLAVLTADCLPVVLARRDGGAVAVAHAGWRGLAAGVLEAAVAALGGGVVAWIGPAIGAAAYEVGPEVREAVLAADPGAAEAMRPSPRAGRWRLDLAAAARRRLRRAGVEAVAVCGRCTFREAAAFYSYRRDGVTGRMATLAWIEPGRSHGLSWVPSPAEEAR</sequence>
<keyword evidence="5" id="KW-0378">Hydrolase</keyword>
<dbReference type="PANTHER" id="PTHR30616">
    <property type="entry name" value="UNCHARACTERIZED PROTEIN YFIH"/>
    <property type="match status" value="1"/>
</dbReference>
<comment type="similarity">
    <text evidence="2 10">Belongs to the purine nucleoside phosphorylase YfiH/LACC1 family.</text>
</comment>
<dbReference type="InterPro" id="IPR038371">
    <property type="entry name" value="Cu_polyphenol_OxRdtase_sf"/>
</dbReference>